<evidence type="ECO:0000256" key="1">
    <source>
        <dbReference type="SAM" id="MobiDB-lite"/>
    </source>
</evidence>
<dbReference type="Proteomes" id="UP000003452">
    <property type="component" value="Unassembled WGS sequence"/>
</dbReference>
<feature type="region of interest" description="Disordered" evidence="1">
    <location>
        <begin position="14"/>
        <end position="51"/>
    </location>
</feature>
<name>B5D0M4_PHOPM</name>
<accession>B5D0M4</accession>
<dbReference type="HOGENOM" id="CLU_2080005_0_0_10"/>
<comment type="caution">
    <text evidence="2">The sequence shown here is derived from an EMBL/GenBank/DDBJ whole genome shotgun (WGS) entry which is preliminary data.</text>
</comment>
<dbReference type="EMBL" id="ABQC02000021">
    <property type="protein sequence ID" value="EDY95069.1"/>
    <property type="molecule type" value="Genomic_DNA"/>
</dbReference>
<evidence type="ECO:0000313" key="2">
    <source>
        <dbReference type="EMBL" id="EDY95069.1"/>
    </source>
</evidence>
<sequence length="120" mass="13864">MYFLQILPSTKRNWQEKTSERAFSPAPESTIKPEAAPVTRKPSRGKEKQTLKIQQMKTLEELLQELGCEGNAFDSTGEFTKAGEKAYDRLEHLLYDIERLTGKEVTPIIRELDRICNENY</sequence>
<organism evidence="2 3">
    <name type="scientific">Phocaeicola plebeius (strain DSM 17135 / JCM 12973 / CCUG 54634 / M2)</name>
    <name type="common">Bacteroides plebeius</name>
    <dbReference type="NCBI Taxonomy" id="484018"/>
    <lineage>
        <taxon>Bacteria</taxon>
        <taxon>Pseudomonadati</taxon>
        <taxon>Bacteroidota</taxon>
        <taxon>Bacteroidia</taxon>
        <taxon>Bacteroidales</taxon>
        <taxon>Bacteroidaceae</taxon>
        <taxon>Phocaeicola</taxon>
    </lineage>
</organism>
<reference evidence="2 3" key="2">
    <citation type="submission" date="2008-08" db="EMBL/GenBank/DDBJ databases">
        <authorList>
            <person name="Fulton L."/>
            <person name="Clifton S."/>
            <person name="Fulton B."/>
            <person name="Xu J."/>
            <person name="Minx P."/>
            <person name="Pepin K.H."/>
            <person name="Johnson M."/>
            <person name="Thiruvilangam P."/>
            <person name="Bhonagiri V."/>
            <person name="Nash W.E."/>
            <person name="Mardis E.R."/>
            <person name="Wilson R.K."/>
        </authorList>
    </citation>
    <scope>NUCLEOTIDE SEQUENCE [LARGE SCALE GENOMIC DNA]</scope>
    <source>
        <strain evidence="3">DSM 17135 / JCM 12973 / M2</strain>
    </source>
</reference>
<gene>
    <name evidence="2" type="ORF">BACPLE_02552</name>
</gene>
<dbReference type="eggNOG" id="ENOG50314S9">
    <property type="taxonomic scope" value="Bacteria"/>
</dbReference>
<dbReference type="AlphaFoldDB" id="B5D0M4"/>
<protein>
    <submittedName>
        <fullName evidence="2">Uncharacterized protein</fullName>
    </submittedName>
</protein>
<proteinExistence type="predicted"/>
<evidence type="ECO:0000313" key="3">
    <source>
        <dbReference type="Proteomes" id="UP000003452"/>
    </source>
</evidence>
<reference evidence="2 3" key="1">
    <citation type="submission" date="2008-08" db="EMBL/GenBank/DDBJ databases">
        <title>Draft genome sequence of Bacteroides plebeius (DSM 17135).</title>
        <authorList>
            <person name="Sudarsanam P."/>
            <person name="Ley R."/>
            <person name="Guruge J."/>
            <person name="Turnbaugh P.J."/>
            <person name="Mahowald M."/>
            <person name="Liep D."/>
            <person name="Gordon J."/>
        </authorList>
    </citation>
    <scope>NUCLEOTIDE SEQUENCE [LARGE SCALE GENOMIC DNA]</scope>
    <source>
        <strain evidence="3">DSM 17135 / JCM 12973 / M2</strain>
    </source>
</reference>